<keyword evidence="2" id="KW-1185">Reference proteome</keyword>
<gene>
    <name evidence="1" type="ORF">ACFQ1E_19750</name>
</gene>
<dbReference type="Proteomes" id="UP001596977">
    <property type="component" value="Unassembled WGS sequence"/>
</dbReference>
<reference evidence="2" key="1">
    <citation type="journal article" date="2019" name="Int. J. Syst. Evol. Microbiol.">
        <title>The Global Catalogue of Microorganisms (GCM) 10K type strain sequencing project: providing services to taxonomists for standard genome sequencing and annotation.</title>
        <authorList>
            <consortium name="The Broad Institute Genomics Platform"/>
            <consortium name="The Broad Institute Genome Sequencing Center for Infectious Disease"/>
            <person name="Wu L."/>
            <person name="Ma J."/>
        </authorList>
    </citation>
    <scope>NUCLEOTIDE SEQUENCE [LARGE SCALE GENOMIC DNA]</scope>
    <source>
        <strain evidence="2">CCUG 62982</strain>
    </source>
</reference>
<name>A0ABW3HAV9_9SPHN</name>
<organism evidence="1 2">
    <name type="scientific">Sphingomonas canadensis</name>
    <dbReference type="NCBI Taxonomy" id="1219257"/>
    <lineage>
        <taxon>Bacteria</taxon>
        <taxon>Pseudomonadati</taxon>
        <taxon>Pseudomonadota</taxon>
        <taxon>Alphaproteobacteria</taxon>
        <taxon>Sphingomonadales</taxon>
        <taxon>Sphingomonadaceae</taxon>
        <taxon>Sphingomonas</taxon>
    </lineage>
</organism>
<accession>A0ABW3HAV9</accession>
<proteinExistence type="predicted"/>
<evidence type="ECO:0000313" key="1">
    <source>
        <dbReference type="EMBL" id="MFD0948583.1"/>
    </source>
</evidence>
<dbReference type="EMBL" id="JBHTJG010000014">
    <property type="protein sequence ID" value="MFD0948583.1"/>
    <property type="molecule type" value="Genomic_DNA"/>
</dbReference>
<sequence>MKRQISPSGRIQIGTRVKNRARLEGLVRQAVARFETDDDEGRQEEFRQLLRSYMRFYSFVAQVMKLEDTGLEKLYSYAAWLARLLPNRQIPPEIEITDDMLRLQKFKVEQKEHGNASLVAGNTAALEAISEFGAKPYTEDEKKELSEIVKAFNERHGTQFTEADMLRFEHVNEEILGDDLAEMLRNNPPDVVYTAFAQAFFQGAIRMFQRDNEMRNIVLTDADARERATRHFFNRALREVRQSA</sequence>
<evidence type="ECO:0000313" key="2">
    <source>
        <dbReference type="Proteomes" id="UP001596977"/>
    </source>
</evidence>
<comment type="caution">
    <text evidence="1">The sequence shown here is derived from an EMBL/GenBank/DDBJ whole genome shotgun (WGS) entry which is preliminary data.</text>
</comment>
<protein>
    <submittedName>
        <fullName evidence="1">Uncharacterized protein</fullName>
    </submittedName>
</protein>
<dbReference type="RefSeq" id="WP_264946440.1">
    <property type="nucleotide sequence ID" value="NZ_JAPDRA010000014.1"/>
</dbReference>